<dbReference type="Proteomes" id="UP000579647">
    <property type="component" value="Unassembled WGS sequence"/>
</dbReference>
<organism evidence="4 5">
    <name type="scientific">Nocardiopsis metallicus</name>
    <dbReference type="NCBI Taxonomy" id="179819"/>
    <lineage>
        <taxon>Bacteria</taxon>
        <taxon>Bacillati</taxon>
        <taxon>Actinomycetota</taxon>
        <taxon>Actinomycetes</taxon>
        <taxon>Streptosporangiales</taxon>
        <taxon>Nocardiopsidaceae</taxon>
        <taxon>Nocardiopsis</taxon>
    </lineage>
</organism>
<keyword evidence="5" id="KW-1185">Reference proteome</keyword>
<dbReference type="PANTHER" id="PTHR43877">
    <property type="entry name" value="AMINOALKYLPHOSPHONATE N-ACETYLTRANSFERASE-RELATED-RELATED"/>
    <property type="match status" value="1"/>
</dbReference>
<proteinExistence type="predicted"/>
<keyword evidence="2" id="KW-0012">Acyltransferase</keyword>
<dbReference type="InterPro" id="IPR016181">
    <property type="entry name" value="Acyl_CoA_acyltransferase"/>
</dbReference>
<evidence type="ECO:0000313" key="4">
    <source>
        <dbReference type="EMBL" id="MBB5490525.1"/>
    </source>
</evidence>
<dbReference type="SUPFAM" id="SSF55729">
    <property type="entry name" value="Acyl-CoA N-acyltransferases (Nat)"/>
    <property type="match status" value="1"/>
</dbReference>
<dbReference type="CDD" id="cd04301">
    <property type="entry name" value="NAT_SF"/>
    <property type="match status" value="1"/>
</dbReference>
<dbReference type="InterPro" id="IPR050832">
    <property type="entry name" value="Bact_Acetyltransf"/>
</dbReference>
<dbReference type="GO" id="GO:0016747">
    <property type="term" value="F:acyltransferase activity, transferring groups other than amino-acyl groups"/>
    <property type="evidence" value="ECO:0007669"/>
    <property type="project" value="InterPro"/>
</dbReference>
<name>A0A840WEY6_9ACTN</name>
<dbReference type="Pfam" id="PF00583">
    <property type="entry name" value="Acetyltransf_1"/>
    <property type="match status" value="1"/>
</dbReference>
<evidence type="ECO:0000256" key="2">
    <source>
        <dbReference type="ARBA" id="ARBA00023315"/>
    </source>
</evidence>
<dbReference type="InterPro" id="IPR000182">
    <property type="entry name" value="GNAT_dom"/>
</dbReference>
<reference evidence="4 5" key="1">
    <citation type="submission" date="2020-08" db="EMBL/GenBank/DDBJ databases">
        <title>Sequencing the genomes of 1000 actinobacteria strains.</title>
        <authorList>
            <person name="Klenk H.-P."/>
        </authorList>
    </citation>
    <scope>NUCLEOTIDE SEQUENCE [LARGE SCALE GENOMIC DNA]</scope>
    <source>
        <strain evidence="4 5">DSM 44598</strain>
    </source>
</reference>
<comment type="caution">
    <text evidence="4">The sequence shown here is derived from an EMBL/GenBank/DDBJ whole genome shotgun (WGS) entry which is preliminary data.</text>
</comment>
<keyword evidence="1 4" id="KW-0808">Transferase</keyword>
<sequence length="160" mass="17492">MDTDEHLIREASPEDLGAVVASVSGLFAEDGARHDPHADPSWPEREGSEYYARLISSPDGLVLLALTGQRPVGHLVGRLNGPDPLRPPVRGAELESMRVAPQARGSGAGSELMRRFLAWAAERGVNETRVRAFAANTGAQRFYQRWGFAHTHVDLARPPY</sequence>
<evidence type="ECO:0000313" key="5">
    <source>
        <dbReference type="Proteomes" id="UP000579647"/>
    </source>
</evidence>
<evidence type="ECO:0000259" key="3">
    <source>
        <dbReference type="PROSITE" id="PS51186"/>
    </source>
</evidence>
<dbReference type="EMBL" id="JACHDO010000001">
    <property type="protein sequence ID" value="MBB5490525.1"/>
    <property type="molecule type" value="Genomic_DNA"/>
</dbReference>
<feature type="domain" description="N-acetyltransferase" evidence="3">
    <location>
        <begin position="6"/>
        <end position="160"/>
    </location>
</feature>
<gene>
    <name evidence="4" type="ORF">HNR07_001662</name>
</gene>
<dbReference type="AlphaFoldDB" id="A0A840WEY6"/>
<dbReference type="PANTHER" id="PTHR43877:SF2">
    <property type="entry name" value="AMINOALKYLPHOSPHONATE N-ACETYLTRANSFERASE-RELATED"/>
    <property type="match status" value="1"/>
</dbReference>
<dbReference type="PROSITE" id="PS51186">
    <property type="entry name" value="GNAT"/>
    <property type="match status" value="1"/>
</dbReference>
<dbReference type="RefSeq" id="WP_184364000.1">
    <property type="nucleotide sequence ID" value="NZ_BAAAKM010000017.1"/>
</dbReference>
<evidence type="ECO:0000256" key="1">
    <source>
        <dbReference type="ARBA" id="ARBA00022679"/>
    </source>
</evidence>
<accession>A0A840WEY6</accession>
<protein>
    <submittedName>
        <fullName evidence="4">GNAT superfamily N-acetyltransferase</fullName>
    </submittedName>
</protein>
<dbReference type="Gene3D" id="3.40.630.30">
    <property type="match status" value="1"/>
</dbReference>